<dbReference type="Proteomes" id="UP000663791">
    <property type="component" value="Unassembled WGS sequence"/>
</dbReference>
<dbReference type="EMBL" id="JAERTX010000001">
    <property type="protein sequence ID" value="MBM9458461.1"/>
    <property type="molecule type" value="Genomic_DNA"/>
</dbReference>
<organism evidence="2 3">
    <name type="scientific">Nocardioides faecalis</name>
    <dbReference type="NCBI Taxonomy" id="2803858"/>
    <lineage>
        <taxon>Bacteria</taxon>
        <taxon>Bacillati</taxon>
        <taxon>Actinomycetota</taxon>
        <taxon>Actinomycetes</taxon>
        <taxon>Propionibacteriales</taxon>
        <taxon>Nocardioidaceae</taxon>
        <taxon>Nocardioides</taxon>
    </lineage>
</organism>
<name>A0A938XYD8_9ACTN</name>
<sequence length="513" mass="54110">MLPRFEIVARHRPVTIVGTPQAGAAWADGDAPDGASAPLPQPAPSVAIEVMLPPTGADAPPAVGVPAVSVPAVGEPGGPTAVLRLSGPDGSLFEVRLVDGDVALTVDSDGTATRHRSRRRGRVRQVPTGLALTLTGTQLAALTCEDGAWVVRARVDLTGRVDVRDPGWLAGLRGGWETSRRGTVAGWSAGGFGQLGLRDVRLVTHADGTPYRVGEDLLFTATSAGPGFFGTAHTSVWRMPEPVGEQPPVHCADLFFTRNQQPQVYGDHATHLLRDGDEWLVATSTWSDFPDDRAARRTARVAVALARTGADLTRGRHVLPAQELALPDPAPLTGSGPSVGMWDPHLVRTETGEWLVGYVSARRFFDFHPVLASGPSLDDLMLRGAAGDRRATEGTTITRIDGEWRVLASDGRDNPRGRRARMPVLDLALADVGVLDAPYPTNIPWPSVVAPDPGHAGRPWSLLTFDGTPSGGRLAGYGTHGDLVVMREAASGSGPAQASTEVTTTVTTTVTTR</sequence>
<proteinExistence type="predicted"/>
<dbReference type="AlphaFoldDB" id="A0A938XYD8"/>
<feature type="compositionally biased region" description="Low complexity" evidence="1">
    <location>
        <begin position="500"/>
        <end position="513"/>
    </location>
</feature>
<evidence type="ECO:0000256" key="1">
    <source>
        <dbReference type="SAM" id="MobiDB-lite"/>
    </source>
</evidence>
<comment type="caution">
    <text evidence="2">The sequence shown here is derived from an EMBL/GenBank/DDBJ whole genome shotgun (WGS) entry which is preliminary data.</text>
</comment>
<feature type="region of interest" description="Disordered" evidence="1">
    <location>
        <begin position="490"/>
        <end position="513"/>
    </location>
</feature>
<gene>
    <name evidence="2" type="ORF">JK386_00950</name>
</gene>
<evidence type="ECO:0000313" key="3">
    <source>
        <dbReference type="Proteomes" id="UP000663791"/>
    </source>
</evidence>
<dbReference type="RefSeq" id="WP_205289764.1">
    <property type="nucleotide sequence ID" value="NZ_CP074406.1"/>
</dbReference>
<accession>A0A938XYD8</accession>
<protein>
    <submittedName>
        <fullName evidence="2">Uncharacterized protein</fullName>
    </submittedName>
</protein>
<reference evidence="2" key="1">
    <citation type="submission" date="2021-01" db="EMBL/GenBank/DDBJ databases">
        <title>Novel species in genus Nocardioides.</title>
        <authorList>
            <person name="Zhang G."/>
        </authorList>
    </citation>
    <scope>NUCLEOTIDE SEQUENCE</scope>
    <source>
        <strain evidence="2">Zg-536</strain>
    </source>
</reference>
<keyword evidence="3" id="KW-1185">Reference proteome</keyword>
<evidence type="ECO:0000313" key="2">
    <source>
        <dbReference type="EMBL" id="MBM9458461.1"/>
    </source>
</evidence>